<evidence type="ECO:0000313" key="1">
    <source>
        <dbReference type="EMBL" id="EME31131.1"/>
    </source>
</evidence>
<sequence>MSYIVYSVRHINSKSLRQITPLSYPGEILLRRRLLSLLKFKACSSPERNKNFTRRSKHRLTLALLEHCRINCSQSNVTLKALSESFSHGSFQCDIAIRFL</sequence>
<reference evidence="2" key="1">
    <citation type="journal article" date="2013" name="Science">
        <title>Gene transfer from bacteria and archaea facilitated evolution of an extremophilic eukaryote.</title>
        <authorList>
            <person name="Schonknecht G."/>
            <person name="Chen W.H."/>
            <person name="Ternes C.M."/>
            <person name="Barbier G.G."/>
            <person name="Shrestha R.P."/>
            <person name="Stanke M."/>
            <person name="Brautigam A."/>
            <person name="Baker B.J."/>
            <person name="Banfield J.F."/>
            <person name="Garavito R.M."/>
            <person name="Carr K."/>
            <person name="Wilkerson C."/>
            <person name="Rensing S.A."/>
            <person name="Gagneul D."/>
            <person name="Dickenson N.E."/>
            <person name="Oesterhelt C."/>
            <person name="Lercher M.J."/>
            <person name="Weber A.P."/>
        </authorList>
    </citation>
    <scope>NUCLEOTIDE SEQUENCE [LARGE SCALE GENOMIC DNA]</scope>
    <source>
        <strain evidence="2">074W</strain>
    </source>
</reference>
<dbReference type="AlphaFoldDB" id="M2W5S5"/>
<gene>
    <name evidence="1" type="ORF">Gasu_16280</name>
</gene>
<accession>M2W5S5</accession>
<dbReference type="RefSeq" id="XP_005707651.1">
    <property type="nucleotide sequence ID" value="XM_005707594.1"/>
</dbReference>
<protein>
    <submittedName>
        <fullName evidence="1">Uncharacterized protein</fullName>
    </submittedName>
</protein>
<dbReference type="Proteomes" id="UP000030680">
    <property type="component" value="Unassembled WGS sequence"/>
</dbReference>
<dbReference type="KEGG" id="gsl:Gasu_16280"/>
<evidence type="ECO:0000313" key="2">
    <source>
        <dbReference type="Proteomes" id="UP000030680"/>
    </source>
</evidence>
<dbReference type="Gramene" id="EME31131">
    <property type="protein sequence ID" value="EME31131"/>
    <property type="gene ID" value="Gasu_16280"/>
</dbReference>
<dbReference type="EMBL" id="KB454494">
    <property type="protein sequence ID" value="EME31131.1"/>
    <property type="molecule type" value="Genomic_DNA"/>
</dbReference>
<proteinExistence type="predicted"/>
<keyword evidence="2" id="KW-1185">Reference proteome</keyword>
<dbReference type="GeneID" id="17089805"/>
<organism evidence="1 2">
    <name type="scientific">Galdieria sulphuraria</name>
    <name type="common">Red alga</name>
    <dbReference type="NCBI Taxonomy" id="130081"/>
    <lineage>
        <taxon>Eukaryota</taxon>
        <taxon>Rhodophyta</taxon>
        <taxon>Bangiophyceae</taxon>
        <taxon>Galdieriales</taxon>
        <taxon>Galdieriaceae</taxon>
        <taxon>Galdieria</taxon>
    </lineage>
</organism>
<name>M2W5S5_GALSU</name>